<evidence type="ECO:0000313" key="2">
    <source>
        <dbReference type="Proteomes" id="UP001235939"/>
    </source>
</evidence>
<protein>
    <submittedName>
        <fullName evidence="1">Uncharacterized protein</fullName>
    </submittedName>
</protein>
<reference evidence="1 2" key="1">
    <citation type="submission" date="2022-01" db="EMBL/GenBank/DDBJ databases">
        <title>A chromosomal length assembly of Cordylochernes scorpioides.</title>
        <authorList>
            <person name="Zeh D."/>
            <person name="Zeh J."/>
        </authorList>
    </citation>
    <scope>NUCLEOTIDE SEQUENCE [LARGE SCALE GENOMIC DNA]</scope>
    <source>
        <strain evidence="1">IN4F17</strain>
        <tissue evidence="1">Whole Body</tissue>
    </source>
</reference>
<organism evidence="1 2">
    <name type="scientific">Cordylochernes scorpioides</name>
    <dbReference type="NCBI Taxonomy" id="51811"/>
    <lineage>
        <taxon>Eukaryota</taxon>
        <taxon>Metazoa</taxon>
        <taxon>Ecdysozoa</taxon>
        <taxon>Arthropoda</taxon>
        <taxon>Chelicerata</taxon>
        <taxon>Arachnida</taxon>
        <taxon>Pseudoscorpiones</taxon>
        <taxon>Cheliferoidea</taxon>
        <taxon>Chernetidae</taxon>
        <taxon>Cordylochernes</taxon>
    </lineage>
</organism>
<name>A0ABY6KQ41_9ARAC</name>
<accession>A0ABY6KQ41</accession>
<keyword evidence="2" id="KW-1185">Reference proteome</keyword>
<dbReference type="EMBL" id="CP092869">
    <property type="protein sequence ID" value="UYV69868.1"/>
    <property type="molecule type" value="Genomic_DNA"/>
</dbReference>
<evidence type="ECO:0000313" key="1">
    <source>
        <dbReference type="EMBL" id="UYV69868.1"/>
    </source>
</evidence>
<dbReference type="Proteomes" id="UP001235939">
    <property type="component" value="Chromosome 07"/>
</dbReference>
<gene>
    <name evidence="1" type="ORF">LAZ67_7001040</name>
</gene>
<proteinExistence type="predicted"/>
<sequence>MEPSPDSAKVKMLRLLKIPVKNLEISTEIVASYSERFYCIYISWDYQKKRLRDILLEELGIRKLCASWVLHFLNADQKQMCAHDIGSNI</sequence>